<evidence type="ECO:0000313" key="1">
    <source>
        <dbReference type="EnsemblMetazoa" id="GPPI020169-PA"/>
    </source>
</evidence>
<evidence type="ECO:0000313" key="2">
    <source>
        <dbReference type="Proteomes" id="UP000092460"/>
    </source>
</evidence>
<dbReference type="EMBL" id="JXJN01008979">
    <property type="status" value="NOT_ANNOTATED_CDS"/>
    <property type="molecule type" value="Genomic_DNA"/>
</dbReference>
<dbReference type="EnsemblMetazoa" id="GPPI020169-RA">
    <property type="protein sequence ID" value="GPPI020169-PA"/>
    <property type="gene ID" value="GPPI020169"/>
</dbReference>
<protein>
    <submittedName>
        <fullName evidence="1">Uncharacterized protein</fullName>
    </submittedName>
</protein>
<dbReference type="VEuPathDB" id="VectorBase:GPPI020169"/>
<accession>A0A1B0B645</accession>
<reference evidence="1" key="2">
    <citation type="submission" date="2020-05" db="UniProtKB">
        <authorList>
            <consortium name="EnsemblMetazoa"/>
        </authorList>
    </citation>
    <scope>IDENTIFICATION</scope>
    <source>
        <strain evidence="1">IAEA</strain>
    </source>
</reference>
<organism evidence="1 2">
    <name type="scientific">Glossina palpalis gambiensis</name>
    <dbReference type="NCBI Taxonomy" id="67801"/>
    <lineage>
        <taxon>Eukaryota</taxon>
        <taxon>Metazoa</taxon>
        <taxon>Ecdysozoa</taxon>
        <taxon>Arthropoda</taxon>
        <taxon>Hexapoda</taxon>
        <taxon>Insecta</taxon>
        <taxon>Pterygota</taxon>
        <taxon>Neoptera</taxon>
        <taxon>Endopterygota</taxon>
        <taxon>Diptera</taxon>
        <taxon>Brachycera</taxon>
        <taxon>Muscomorpha</taxon>
        <taxon>Hippoboscoidea</taxon>
        <taxon>Glossinidae</taxon>
        <taxon>Glossina</taxon>
    </lineage>
</organism>
<proteinExistence type="predicted"/>
<dbReference type="AlphaFoldDB" id="A0A1B0B645"/>
<keyword evidence="2" id="KW-1185">Reference proteome</keyword>
<sequence length="124" mass="13627">MKQTELSSCKRPGCITTDLIGFMSPPARILLLPTRTFRRFGETLEQLKETLAECVPLALRPQPATITGVPDSTSLSLSATSILLIFGPNSKLSLNFKIAISCKKFSHSLWITIEDTSSTLPPEY</sequence>
<name>A0A1B0B645_9MUSC</name>
<dbReference type="Proteomes" id="UP000092460">
    <property type="component" value="Unassembled WGS sequence"/>
</dbReference>
<reference evidence="2" key="1">
    <citation type="submission" date="2015-01" db="EMBL/GenBank/DDBJ databases">
        <authorList>
            <person name="Aksoy S."/>
            <person name="Warren W."/>
            <person name="Wilson R.K."/>
        </authorList>
    </citation>
    <scope>NUCLEOTIDE SEQUENCE [LARGE SCALE GENOMIC DNA]</scope>
    <source>
        <strain evidence="2">IAEA</strain>
    </source>
</reference>